<dbReference type="Proteomes" id="UP000230002">
    <property type="component" value="Unassembled WGS sequence"/>
</dbReference>
<sequence>MANADELYALQEENLRMRSQIENVQARLVDLRGAHGDPSNMEHLDERLGELSEEASRKDAEYTKSREKLSKKIETMREKYREQKAIGTKLQEVSVFVVRLVQ</sequence>
<name>A0A2G8SE72_9APHY</name>
<dbReference type="OrthoDB" id="2804448at2759"/>
<keyword evidence="3" id="KW-1185">Reference proteome</keyword>
<evidence type="ECO:0000256" key="1">
    <source>
        <dbReference type="SAM" id="Coils"/>
    </source>
</evidence>
<reference evidence="2 3" key="1">
    <citation type="journal article" date="2015" name="Sci. Rep.">
        <title>Chromosome-level genome map provides insights into diverse defense mechanisms in the medicinal fungus Ganoderma sinense.</title>
        <authorList>
            <person name="Zhu Y."/>
            <person name="Xu J."/>
            <person name="Sun C."/>
            <person name="Zhou S."/>
            <person name="Xu H."/>
            <person name="Nelson D.R."/>
            <person name="Qian J."/>
            <person name="Song J."/>
            <person name="Luo H."/>
            <person name="Xiang L."/>
            <person name="Li Y."/>
            <person name="Xu Z."/>
            <person name="Ji A."/>
            <person name="Wang L."/>
            <person name="Lu S."/>
            <person name="Hayward A."/>
            <person name="Sun W."/>
            <person name="Li X."/>
            <person name="Schwartz D.C."/>
            <person name="Wang Y."/>
            <person name="Chen S."/>
        </authorList>
    </citation>
    <scope>NUCLEOTIDE SEQUENCE [LARGE SCALE GENOMIC DNA]</scope>
    <source>
        <strain evidence="2 3">ZZ0214-1</strain>
    </source>
</reference>
<evidence type="ECO:0000313" key="2">
    <source>
        <dbReference type="EMBL" id="PIL32065.1"/>
    </source>
</evidence>
<dbReference type="AlphaFoldDB" id="A0A2G8SE72"/>
<protein>
    <submittedName>
        <fullName evidence="2">Uncharacterized protein</fullName>
    </submittedName>
</protein>
<feature type="coiled-coil region" evidence="1">
    <location>
        <begin position="7"/>
        <end position="86"/>
    </location>
</feature>
<dbReference type="EMBL" id="AYKW01000012">
    <property type="protein sequence ID" value="PIL32065.1"/>
    <property type="molecule type" value="Genomic_DNA"/>
</dbReference>
<proteinExistence type="predicted"/>
<accession>A0A2G8SE72</accession>
<keyword evidence="1" id="KW-0175">Coiled coil</keyword>
<evidence type="ECO:0000313" key="3">
    <source>
        <dbReference type="Proteomes" id="UP000230002"/>
    </source>
</evidence>
<comment type="caution">
    <text evidence="2">The sequence shown here is derived from an EMBL/GenBank/DDBJ whole genome shotgun (WGS) entry which is preliminary data.</text>
</comment>
<gene>
    <name evidence="2" type="ORF">GSI_06769</name>
</gene>
<organism evidence="2 3">
    <name type="scientific">Ganoderma sinense ZZ0214-1</name>
    <dbReference type="NCBI Taxonomy" id="1077348"/>
    <lineage>
        <taxon>Eukaryota</taxon>
        <taxon>Fungi</taxon>
        <taxon>Dikarya</taxon>
        <taxon>Basidiomycota</taxon>
        <taxon>Agaricomycotina</taxon>
        <taxon>Agaricomycetes</taxon>
        <taxon>Polyporales</taxon>
        <taxon>Polyporaceae</taxon>
        <taxon>Ganoderma</taxon>
    </lineage>
</organism>